<keyword evidence="4" id="KW-1185">Reference proteome</keyword>
<accession>A0ABS4WKA4</accession>
<reference evidence="3 4" key="1">
    <citation type="submission" date="2021-03" db="EMBL/GenBank/DDBJ databases">
        <title>Sequencing the genomes of 1000 actinobacteria strains.</title>
        <authorList>
            <person name="Klenk H.-P."/>
        </authorList>
    </citation>
    <scope>NUCLEOTIDE SEQUENCE [LARGE SCALE GENOMIC DNA]</scope>
    <source>
        <strain evidence="3 4">DSM 13468</strain>
    </source>
</reference>
<evidence type="ECO:0000313" key="4">
    <source>
        <dbReference type="Proteomes" id="UP000703720"/>
    </source>
</evidence>
<feature type="region of interest" description="Disordered" evidence="1">
    <location>
        <begin position="222"/>
        <end position="249"/>
    </location>
</feature>
<proteinExistence type="predicted"/>
<comment type="caution">
    <text evidence="3">The sequence shown here is derived from an EMBL/GenBank/DDBJ whole genome shotgun (WGS) entry which is preliminary data.</text>
</comment>
<dbReference type="EMBL" id="JAGIOA010000001">
    <property type="protein sequence ID" value="MBP2376624.1"/>
    <property type="molecule type" value="Genomic_DNA"/>
</dbReference>
<sequence>MTSASDNGLEQRRELLDSWVEKRRQIACLEAEAAGLLAERMQLGRAESDEHPYHRDAIHRSMIAEYAAAGRVTQGSVEYAFTDAGFLHTSHPLVQQAFREGRVTAAHVREIVRAAGVVREAVNNGRADADALTLYDTVAVIVAERETAARTRVHLRELAAVLSGSTTTERHARARAERTVTLRPAGDGLAVLTIVLPEHLAAAILDRLTQLARAVIAGRRDHEPVLEPTDDGEDPIHPEDIAQDDPSRDDYAIFGDGTFTTDPTGPEVEHIPADTRTIDQVRTDLLIDLLLASDPSAANGSGLDNIQGRIHVTVAATTLAGCDDRSAQLDGHGPLHPDIARDLAGRNGGWSRLFLDPTGLVVETDSYTPTEAMRRFLRARDQHCRFPGCRMPLHRCQIDHTFDHAKGGRTEIHNLGHLCATHHVLKHPDIADDHRWTARQLPDGTIDWHSPLGRTYRDSPPRRVMFV</sequence>
<feature type="compositionally biased region" description="Basic and acidic residues" evidence="1">
    <location>
        <begin position="234"/>
        <end position="249"/>
    </location>
</feature>
<dbReference type="InterPro" id="IPR003870">
    <property type="entry name" value="DUF222"/>
</dbReference>
<dbReference type="Proteomes" id="UP000703720">
    <property type="component" value="Unassembled WGS sequence"/>
</dbReference>
<dbReference type="InterPro" id="IPR003615">
    <property type="entry name" value="HNH_nuc"/>
</dbReference>
<protein>
    <recommendedName>
        <fullName evidence="2">HNH nuclease domain-containing protein</fullName>
    </recommendedName>
</protein>
<evidence type="ECO:0000313" key="3">
    <source>
        <dbReference type="EMBL" id="MBP2376624.1"/>
    </source>
</evidence>
<evidence type="ECO:0000259" key="2">
    <source>
        <dbReference type="SMART" id="SM00507"/>
    </source>
</evidence>
<name>A0ABS4WKA4_9MICO</name>
<dbReference type="RefSeq" id="WP_210096078.1">
    <property type="nucleotide sequence ID" value="NZ_BAAAIO010000001.1"/>
</dbReference>
<dbReference type="CDD" id="cd00085">
    <property type="entry name" value="HNHc"/>
    <property type="match status" value="1"/>
</dbReference>
<gene>
    <name evidence="3" type="ORF">JOF42_000119</name>
</gene>
<feature type="domain" description="HNH nuclease" evidence="2">
    <location>
        <begin position="372"/>
        <end position="424"/>
    </location>
</feature>
<dbReference type="Pfam" id="PF02720">
    <property type="entry name" value="DUF222"/>
    <property type="match status" value="1"/>
</dbReference>
<organism evidence="3 4">
    <name type="scientific">Microbacterium phyllosphaerae</name>
    <dbReference type="NCBI Taxonomy" id="124798"/>
    <lineage>
        <taxon>Bacteria</taxon>
        <taxon>Bacillati</taxon>
        <taxon>Actinomycetota</taxon>
        <taxon>Actinomycetes</taxon>
        <taxon>Micrococcales</taxon>
        <taxon>Microbacteriaceae</taxon>
        <taxon>Microbacterium</taxon>
    </lineage>
</organism>
<dbReference type="Gene3D" id="1.10.30.50">
    <property type="match status" value="1"/>
</dbReference>
<evidence type="ECO:0000256" key="1">
    <source>
        <dbReference type="SAM" id="MobiDB-lite"/>
    </source>
</evidence>
<dbReference type="SMART" id="SM00507">
    <property type="entry name" value="HNHc"/>
    <property type="match status" value="1"/>
</dbReference>